<dbReference type="SUPFAM" id="SSF52058">
    <property type="entry name" value="L domain-like"/>
    <property type="match status" value="1"/>
</dbReference>
<dbReference type="Gene3D" id="1.20.1070.10">
    <property type="entry name" value="Rhodopsin 7-helix transmembrane proteins"/>
    <property type="match status" value="1"/>
</dbReference>
<protein>
    <recommendedName>
        <fullName evidence="12">G-protein coupled receptors family 1 profile domain-containing protein</fullName>
    </recommendedName>
</protein>
<sequence>MSFNKFTKLQQKDFEHFLMLISLNLSGNQIQDIDENTFSDLSKLVSIDLSGNDISVIQSGLFRSLRQLQFLYIQRNNIFQVSSDVFHGLVNMKYLQVESFSICCVKPQSLYNVKCVAPSIDISSCDHLIAVPILNVTMWYMALFAFFGNVIVIIYTVSSLKKKVSITYFILTLNLSFADLLMGVYLFIIAIVNLRYTGTYGLMDYAWRHSWLCTLAGILATVSSETSAFTVFLITVDRFLAIKYSISKTCLTKRGAIGLCAFIWLTSWLLATLPLLLYENFYSKSGICISLPLSVFRKTGWRYSMMIFVGLNALLFTGILIGQIAIFVEALRVGKDVRSAKVRMLTFSGEEVTSDVYAWIIVLVLPVNSALNPILYTMTAVIRQKVRY</sequence>
<evidence type="ECO:0000313" key="13">
    <source>
        <dbReference type="EMBL" id="EKC29439.1"/>
    </source>
</evidence>
<dbReference type="Gene3D" id="3.80.10.10">
    <property type="entry name" value="Ribonuclease Inhibitor"/>
    <property type="match status" value="1"/>
</dbReference>
<dbReference type="Pfam" id="PF00001">
    <property type="entry name" value="7tm_1"/>
    <property type="match status" value="1"/>
</dbReference>
<comment type="similarity">
    <text evidence="11">Belongs to the G-protein coupled receptor 1 family.</text>
</comment>
<keyword evidence="2" id="KW-1003">Cell membrane</keyword>
<keyword evidence="9 11" id="KW-0675">Receptor</keyword>
<dbReference type="PROSITE" id="PS00237">
    <property type="entry name" value="G_PROTEIN_RECEP_F1_1"/>
    <property type="match status" value="1"/>
</dbReference>
<dbReference type="GO" id="GO:0009755">
    <property type="term" value="P:hormone-mediated signaling pathway"/>
    <property type="evidence" value="ECO:0007669"/>
    <property type="project" value="TreeGrafter"/>
</dbReference>
<dbReference type="InterPro" id="IPR032675">
    <property type="entry name" value="LRR_dom_sf"/>
</dbReference>
<keyword evidence="5" id="KW-0677">Repeat</keyword>
<evidence type="ECO:0000256" key="7">
    <source>
        <dbReference type="ARBA" id="ARBA00023040"/>
    </source>
</evidence>
<dbReference type="HOGENOM" id="CLU_006130_0_0_1"/>
<gene>
    <name evidence="13" type="ORF">CGI_10023829</name>
</gene>
<dbReference type="GO" id="GO:0008528">
    <property type="term" value="F:G protein-coupled peptide receptor activity"/>
    <property type="evidence" value="ECO:0007669"/>
    <property type="project" value="TreeGrafter"/>
</dbReference>
<dbReference type="EMBL" id="JH823229">
    <property type="protein sequence ID" value="EKC29439.1"/>
    <property type="molecule type" value="Genomic_DNA"/>
</dbReference>
<comment type="subcellular location">
    <subcellularLocation>
        <location evidence="1">Cell membrane</location>
        <topology evidence="1">Multi-pass membrane protein</topology>
    </subcellularLocation>
</comment>
<organism evidence="13">
    <name type="scientific">Magallana gigas</name>
    <name type="common">Pacific oyster</name>
    <name type="synonym">Crassostrea gigas</name>
    <dbReference type="NCBI Taxonomy" id="29159"/>
    <lineage>
        <taxon>Eukaryota</taxon>
        <taxon>Metazoa</taxon>
        <taxon>Spiralia</taxon>
        <taxon>Lophotrochozoa</taxon>
        <taxon>Mollusca</taxon>
        <taxon>Bivalvia</taxon>
        <taxon>Autobranchia</taxon>
        <taxon>Pteriomorphia</taxon>
        <taxon>Ostreida</taxon>
        <taxon>Ostreoidea</taxon>
        <taxon>Ostreidae</taxon>
        <taxon>Magallana</taxon>
    </lineage>
</organism>
<keyword evidence="4 11" id="KW-0812">Transmembrane</keyword>
<name>K1QEB6_MAGGI</name>
<dbReference type="GO" id="GO:0005886">
    <property type="term" value="C:plasma membrane"/>
    <property type="evidence" value="ECO:0007669"/>
    <property type="project" value="UniProtKB-SubCell"/>
</dbReference>
<evidence type="ECO:0000256" key="1">
    <source>
        <dbReference type="ARBA" id="ARBA00004651"/>
    </source>
</evidence>
<evidence type="ECO:0000256" key="2">
    <source>
        <dbReference type="ARBA" id="ARBA00022475"/>
    </source>
</evidence>
<reference evidence="13" key="1">
    <citation type="journal article" date="2012" name="Nature">
        <title>The oyster genome reveals stress adaptation and complexity of shell formation.</title>
        <authorList>
            <person name="Zhang G."/>
            <person name="Fang X."/>
            <person name="Guo X."/>
            <person name="Li L."/>
            <person name="Luo R."/>
            <person name="Xu F."/>
            <person name="Yang P."/>
            <person name="Zhang L."/>
            <person name="Wang X."/>
            <person name="Qi H."/>
            <person name="Xiong Z."/>
            <person name="Que H."/>
            <person name="Xie Y."/>
            <person name="Holland P.W."/>
            <person name="Paps J."/>
            <person name="Zhu Y."/>
            <person name="Wu F."/>
            <person name="Chen Y."/>
            <person name="Wang J."/>
            <person name="Peng C."/>
            <person name="Meng J."/>
            <person name="Yang L."/>
            <person name="Liu J."/>
            <person name="Wen B."/>
            <person name="Zhang N."/>
            <person name="Huang Z."/>
            <person name="Zhu Q."/>
            <person name="Feng Y."/>
            <person name="Mount A."/>
            <person name="Hedgecock D."/>
            <person name="Xu Z."/>
            <person name="Liu Y."/>
            <person name="Domazet-Loso T."/>
            <person name="Du Y."/>
            <person name="Sun X."/>
            <person name="Zhang S."/>
            <person name="Liu B."/>
            <person name="Cheng P."/>
            <person name="Jiang X."/>
            <person name="Li J."/>
            <person name="Fan D."/>
            <person name="Wang W."/>
            <person name="Fu W."/>
            <person name="Wang T."/>
            <person name="Wang B."/>
            <person name="Zhang J."/>
            <person name="Peng Z."/>
            <person name="Li Y."/>
            <person name="Li N."/>
            <person name="Wang J."/>
            <person name="Chen M."/>
            <person name="He Y."/>
            <person name="Tan F."/>
            <person name="Song X."/>
            <person name="Zheng Q."/>
            <person name="Huang R."/>
            <person name="Yang H."/>
            <person name="Du X."/>
            <person name="Chen L."/>
            <person name="Yang M."/>
            <person name="Gaffney P.M."/>
            <person name="Wang S."/>
            <person name="Luo L."/>
            <person name="She Z."/>
            <person name="Ming Y."/>
            <person name="Huang W."/>
            <person name="Zhang S."/>
            <person name="Huang B."/>
            <person name="Zhang Y."/>
            <person name="Qu T."/>
            <person name="Ni P."/>
            <person name="Miao G."/>
            <person name="Wang J."/>
            <person name="Wang Q."/>
            <person name="Steinberg C.E."/>
            <person name="Wang H."/>
            <person name="Li N."/>
            <person name="Qian L."/>
            <person name="Zhang G."/>
            <person name="Li Y."/>
            <person name="Yang H."/>
            <person name="Liu X."/>
            <person name="Wang J."/>
            <person name="Yin Y."/>
            <person name="Wang J."/>
        </authorList>
    </citation>
    <scope>NUCLEOTIDE SEQUENCE [LARGE SCALE GENOMIC DNA]</scope>
    <source>
        <strain evidence="13">05x7-T-G4-1.051#20</strain>
    </source>
</reference>
<dbReference type="PRINTS" id="PR00237">
    <property type="entry name" value="GPCRRHODOPSN"/>
</dbReference>
<evidence type="ECO:0000256" key="6">
    <source>
        <dbReference type="ARBA" id="ARBA00022989"/>
    </source>
</evidence>
<dbReference type="InterPro" id="IPR001611">
    <property type="entry name" value="Leu-rich_rpt"/>
</dbReference>
<keyword evidence="8" id="KW-0472">Membrane</keyword>
<keyword evidence="7 11" id="KW-0297">G-protein coupled receptor</keyword>
<dbReference type="PANTHER" id="PTHR24372:SF77">
    <property type="entry name" value="G-PROTEIN COUPLED RECEPTORS FAMILY 1 PROFILE DOMAIN-CONTAINING PROTEIN"/>
    <property type="match status" value="1"/>
</dbReference>
<keyword evidence="10 11" id="KW-0807">Transducer</keyword>
<keyword evidence="6" id="KW-1133">Transmembrane helix</keyword>
<dbReference type="InterPro" id="IPR003591">
    <property type="entry name" value="Leu-rich_rpt_typical-subtyp"/>
</dbReference>
<dbReference type="AlphaFoldDB" id="K1QEB6"/>
<evidence type="ECO:0000256" key="5">
    <source>
        <dbReference type="ARBA" id="ARBA00022737"/>
    </source>
</evidence>
<dbReference type="InParanoid" id="K1QEB6"/>
<dbReference type="PROSITE" id="PS51450">
    <property type="entry name" value="LRR"/>
    <property type="match status" value="1"/>
</dbReference>
<accession>K1QEB6</accession>
<evidence type="ECO:0000256" key="10">
    <source>
        <dbReference type="ARBA" id="ARBA00023224"/>
    </source>
</evidence>
<evidence type="ECO:0000256" key="11">
    <source>
        <dbReference type="RuleBase" id="RU000688"/>
    </source>
</evidence>
<keyword evidence="3" id="KW-0433">Leucine-rich repeat</keyword>
<evidence type="ECO:0000256" key="4">
    <source>
        <dbReference type="ARBA" id="ARBA00022692"/>
    </source>
</evidence>
<dbReference type="InterPro" id="IPR000276">
    <property type="entry name" value="GPCR_Rhodpsn"/>
</dbReference>
<evidence type="ECO:0000259" key="12">
    <source>
        <dbReference type="PROSITE" id="PS50262"/>
    </source>
</evidence>
<evidence type="ECO:0000256" key="9">
    <source>
        <dbReference type="ARBA" id="ARBA00023170"/>
    </source>
</evidence>
<evidence type="ECO:0000256" key="8">
    <source>
        <dbReference type="ARBA" id="ARBA00023136"/>
    </source>
</evidence>
<dbReference type="InterPro" id="IPR017452">
    <property type="entry name" value="GPCR_Rhodpsn_7TM"/>
</dbReference>
<dbReference type="GO" id="GO:0007189">
    <property type="term" value="P:adenylate cyclase-activating G protein-coupled receptor signaling pathway"/>
    <property type="evidence" value="ECO:0007669"/>
    <property type="project" value="TreeGrafter"/>
</dbReference>
<dbReference type="PROSITE" id="PS50262">
    <property type="entry name" value="G_PROTEIN_RECEP_F1_2"/>
    <property type="match status" value="1"/>
</dbReference>
<feature type="domain" description="G-protein coupled receptors family 1 profile" evidence="12">
    <location>
        <begin position="148"/>
        <end position="388"/>
    </location>
</feature>
<dbReference type="Pfam" id="PF13855">
    <property type="entry name" value="LRR_8"/>
    <property type="match status" value="1"/>
</dbReference>
<evidence type="ECO:0000256" key="3">
    <source>
        <dbReference type="ARBA" id="ARBA00022614"/>
    </source>
</evidence>
<dbReference type="PANTHER" id="PTHR24372">
    <property type="entry name" value="GLYCOPROTEIN HORMONE RECEPTOR"/>
    <property type="match status" value="1"/>
</dbReference>
<dbReference type="SMART" id="SM00369">
    <property type="entry name" value="LRR_TYP"/>
    <property type="match status" value="3"/>
</dbReference>
<dbReference type="SUPFAM" id="SSF81321">
    <property type="entry name" value="Family A G protein-coupled receptor-like"/>
    <property type="match status" value="1"/>
</dbReference>
<proteinExistence type="inferred from homology"/>